<reference evidence="1 2" key="1">
    <citation type="submission" date="2019-02" db="EMBL/GenBank/DDBJ databases">
        <authorList>
            <person name="Li Y."/>
        </authorList>
    </citation>
    <scope>NUCLEOTIDE SEQUENCE [LARGE SCALE GENOMIC DNA]</scope>
    <source>
        <strain evidence="1 2">30C10-4-7</strain>
    </source>
</reference>
<evidence type="ECO:0000313" key="2">
    <source>
        <dbReference type="Proteomes" id="UP000292855"/>
    </source>
</evidence>
<name>A0A4V2DBR3_9SPHI</name>
<accession>A0A4V2DBR3</accession>
<organism evidence="1 2">
    <name type="scientific">Sphingobacterium corticibacterium</name>
    <dbReference type="NCBI Taxonomy" id="2484746"/>
    <lineage>
        <taxon>Bacteria</taxon>
        <taxon>Pseudomonadati</taxon>
        <taxon>Bacteroidota</taxon>
        <taxon>Sphingobacteriia</taxon>
        <taxon>Sphingobacteriales</taxon>
        <taxon>Sphingobacteriaceae</taxon>
        <taxon>Sphingobacterium</taxon>
    </lineage>
</organism>
<dbReference type="OrthoDB" id="253409at2"/>
<comment type="caution">
    <text evidence="1">The sequence shown here is derived from an EMBL/GenBank/DDBJ whole genome shotgun (WGS) entry which is preliminary data.</text>
</comment>
<proteinExistence type="predicted"/>
<sequence>MKILYVTIFVVWFSLGCAQDAERQHQPSAYNQNSINIEFDNYSDKASDLAKYLPSGYIKDGSIDYTRYLQQGIDENAIVSMPDFPVLINDRGLRLRSNSVILFNKNSSLKLIPSKKDTYNILEVHRIKNVKIFFPKIEGDILTHLGKAGEWGMGIGIRSSKNIQIYNPEITNCWGDGVYVGVIWDKVNGRIYDESESIGIYNGYFNNNGRNGISIVGVKGMKVYNNLIANTRRVFPKSGIDIEPGPKLTQEIVLMNNVTYKNGARGIDIFLRKIAKGKENTTSAKIINHKDIGSPIGIRIAGYKSNKRMNTVKGNIEVISPNLTGNRLKAIEIERDQRFAPIITIKDVKHVEGFDYTLKGVNSKKQIRVIQ</sequence>
<dbReference type="EMBL" id="SGIT01000003">
    <property type="protein sequence ID" value="RZF58888.1"/>
    <property type="molecule type" value="Genomic_DNA"/>
</dbReference>
<dbReference type="Gene3D" id="2.160.20.10">
    <property type="entry name" value="Single-stranded right-handed beta-helix, Pectin lyase-like"/>
    <property type="match status" value="1"/>
</dbReference>
<gene>
    <name evidence="1" type="ORF">EWE74_16330</name>
</gene>
<dbReference type="RefSeq" id="WP_130142703.1">
    <property type="nucleotide sequence ID" value="NZ_SGIT01000003.1"/>
</dbReference>
<dbReference type="InterPro" id="IPR012334">
    <property type="entry name" value="Pectin_lyas_fold"/>
</dbReference>
<dbReference type="SMART" id="SM00710">
    <property type="entry name" value="PbH1"/>
    <property type="match status" value="4"/>
</dbReference>
<dbReference type="InterPro" id="IPR011050">
    <property type="entry name" value="Pectin_lyase_fold/virulence"/>
</dbReference>
<dbReference type="PROSITE" id="PS51257">
    <property type="entry name" value="PROKAR_LIPOPROTEIN"/>
    <property type="match status" value="1"/>
</dbReference>
<evidence type="ECO:0000313" key="1">
    <source>
        <dbReference type="EMBL" id="RZF58888.1"/>
    </source>
</evidence>
<keyword evidence="2" id="KW-1185">Reference proteome</keyword>
<dbReference type="AlphaFoldDB" id="A0A4V2DBR3"/>
<protein>
    <submittedName>
        <fullName evidence="1">Right-handed parallel beta-helix repeat-containing protein</fullName>
    </submittedName>
</protein>
<dbReference type="SUPFAM" id="SSF51126">
    <property type="entry name" value="Pectin lyase-like"/>
    <property type="match status" value="1"/>
</dbReference>
<dbReference type="Proteomes" id="UP000292855">
    <property type="component" value="Unassembled WGS sequence"/>
</dbReference>
<dbReference type="InterPro" id="IPR006626">
    <property type="entry name" value="PbH1"/>
</dbReference>